<dbReference type="AlphaFoldDB" id="A0A7R9B1U1"/>
<keyword evidence="14 17" id="KW-0464">Manganese</keyword>
<protein>
    <recommendedName>
        <fullName evidence="5 19">Galactosylgalactosylxylosylprotein 3-beta-glucuronosyltransferase</fullName>
        <ecNumber evidence="5 19">2.4.1.135</ecNumber>
    </recommendedName>
</protein>
<sequence>MRSFEGGGGKGVNNEGCEESDSILHLVRSAHMRTHHQRSWLLVLAVLSVLFLFFYQTHLSRPEAADRPCVTEAELLIRTTVERLPLNKLMDVERNRLGQLFTQLSDELSTRNSARPPPPPPVRPIYIITPTYPRPEQVPELIRMSQTLLHVKGVHWLVVEDAEKRTESVTRLLARSGISHDHLLAPMPDKYKAKKGAKPRGVSNRNRGLSWLRANATTGVFFFADDDNTYDLRLFEELRSVRVLGMWPVGLVTYTGLSSPVVKGGKLTGFYDGWVGGRQFPVDMAGFGVSVDFLMQRPGAEMPYRPGYEEDGFLKSLKPFDLSEIELKADNCTKILVWHTQTKKNKPAKPLNMTKFANSNIGQLNLQITVEDTRRP</sequence>
<keyword evidence="11 19" id="KW-0333">Golgi apparatus</keyword>
<keyword evidence="7 19" id="KW-0812">Transmembrane</keyword>
<feature type="transmembrane region" description="Helical" evidence="19">
    <location>
        <begin position="38"/>
        <end position="55"/>
    </location>
</feature>
<dbReference type="GO" id="GO:0000139">
    <property type="term" value="C:Golgi membrane"/>
    <property type="evidence" value="ECO:0007669"/>
    <property type="project" value="UniProtKB-SubCell"/>
</dbReference>
<dbReference type="PANTHER" id="PTHR10896">
    <property type="entry name" value="GALACTOSYLGALACTOSYLXYLOSYLPROTEIN 3-BETA-GLUCURONOSYLTRANSFERASE BETA-1,3-GLUCURONYLTRANSFERASE"/>
    <property type="match status" value="1"/>
</dbReference>
<dbReference type="GO" id="GO:0015018">
    <property type="term" value="F:galactosylgalactosylxylosylprotein 3-beta-glucuronosyltransferase activity"/>
    <property type="evidence" value="ECO:0007669"/>
    <property type="project" value="UniProtKB-UniRule"/>
</dbReference>
<evidence type="ECO:0000256" key="2">
    <source>
        <dbReference type="ARBA" id="ARBA00004323"/>
    </source>
</evidence>
<keyword evidence="10 19" id="KW-1133">Transmembrane helix</keyword>
<comment type="similarity">
    <text evidence="4 19">Belongs to the glycosyltransferase 43 family.</text>
</comment>
<evidence type="ECO:0000256" key="6">
    <source>
        <dbReference type="ARBA" id="ARBA00022679"/>
    </source>
</evidence>
<dbReference type="FunFam" id="3.90.550.10:FF:000044">
    <property type="entry name" value="Galactosylgalactosylxylosylprotein 3-beta-glucuronosyltransferase"/>
    <property type="match status" value="1"/>
</dbReference>
<evidence type="ECO:0000256" key="18">
    <source>
        <dbReference type="PIRSR" id="PIRSR605027-6"/>
    </source>
</evidence>
<evidence type="ECO:0000256" key="14">
    <source>
        <dbReference type="ARBA" id="ARBA00023211"/>
    </source>
</evidence>
<evidence type="ECO:0000313" key="20">
    <source>
        <dbReference type="EMBL" id="CAD7264567.1"/>
    </source>
</evidence>
<evidence type="ECO:0000256" key="11">
    <source>
        <dbReference type="ARBA" id="ARBA00023034"/>
    </source>
</evidence>
<comment type="subcellular location">
    <subcellularLocation>
        <location evidence="2 19">Golgi apparatus membrane</location>
        <topology evidence="2 19">Single-pass type II membrane protein</topology>
    </subcellularLocation>
</comment>
<feature type="binding site" evidence="17">
    <location>
        <position position="227"/>
    </location>
    <ligand>
        <name>Mn(2+)</name>
        <dbReference type="ChEBI" id="CHEBI:29035"/>
    </ligand>
</feature>
<accession>A0A7R9B1U1</accession>
<gene>
    <name evidence="20" type="ORF">TSIB3V08_LOCUS8617</name>
</gene>
<organism evidence="20">
    <name type="scientific">Timema shepardi</name>
    <name type="common">Walking stick</name>
    <dbReference type="NCBI Taxonomy" id="629360"/>
    <lineage>
        <taxon>Eukaryota</taxon>
        <taxon>Metazoa</taxon>
        <taxon>Ecdysozoa</taxon>
        <taxon>Arthropoda</taxon>
        <taxon>Hexapoda</taxon>
        <taxon>Insecta</taxon>
        <taxon>Pterygota</taxon>
        <taxon>Neoptera</taxon>
        <taxon>Polyneoptera</taxon>
        <taxon>Phasmatodea</taxon>
        <taxon>Timematodea</taxon>
        <taxon>Timematoidea</taxon>
        <taxon>Timematidae</taxon>
        <taxon>Timema</taxon>
    </lineage>
</organism>
<dbReference type="Gene3D" id="3.90.550.10">
    <property type="entry name" value="Spore Coat Polysaccharide Biosynthesis Protein SpsA, Chain A"/>
    <property type="match status" value="1"/>
</dbReference>
<dbReference type="GO" id="GO:0046872">
    <property type="term" value="F:metal ion binding"/>
    <property type="evidence" value="ECO:0007669"/>
    <property type="project" value="UniProtKB-KW"/>
</dbReference>
<dbReference type="EMBL" id="OC004514">
    <property type="protein sequence ID" value="CAD7264567.1"/>
    <property type="molecule type" value="Genomic_DNA"/>
</dbReference>
<comment type="pathway">
    <text evidence="3 19">Protein modification; protein glycosylation.</text>
</comment>
<evidence type="ECO:0000256" key="1">
    <source>
        <dbReference type="ARBA" id="ARBA00001936"/>
    </source>
</evidence>
<evidence type="ECO:0000256" key="15">
    <source>
        <dbReference type="ARBA" id="ARBA00047979"/>
    </source>
</evidence>
<evidence type="ECO:0000256" key="3">
    <source>
        <dbReference type="ARBA" id="ARBA00004922"/>
    </source>
</evidence>
<dbReference type="GO" id="GO:0050650">
    <property type="term" value="P:chondroitin sulfate proteoglycan biosynthetic process"/>
    <property type="evidence" value="ECO:0007669"/>
    <property type="project" value="TreeGrafter"/>
</dbReference>
<evidence type="ECO:0000256" key="17">
    <source>
        <dbReference type="PIRSR" id="PIRSR605027-3"/>
    </source>
</evidence>
<keyword evidence="6 19" id="KW-0808">Transferase</keyword>
<dbReference type="Pfam" id="PF03360">
    <property type="entry name" value="Glyco_transf_43"/>
    <property type="match status" value="1"/>
</dbReference>
<evidence type="ECO:0000256" key="5">
    <source>
        <dbReference type="ARBA" id="ARBA00012641"/>
    </source>
</evidence>
<proteinExistence type="inferred from homology"/>
<comment type="cofactor">
    <cofactor evidence="1 17 19">
        <name>Mn(2+)</name>
        <dbReference type="ChEBI" id="CHEBI:29035"/>
    </cofactor>
</comment>
<dbReference type="GO" id="GO:0005975">
    <property type="term" value="P:carbohydrate metabolic process"/>
    <property type="evidence" value="ECO:0007669"/>
    <property type="project" value="TreeGrafter"/>
</dbReference>
<evidence type="ECO:0000256" key="7">
    <source>
        <dbReference type="ARBA" id="ARBA00022692"/>
    </source>
</evidence>
<evidence type="ECO:0000256" key="16">
    <source>
        <dbReference type="PIRSR" id="PIRSR605027-1"/>
    </source>
</evidence>
<keyword evidence="13 18" id="KW-0325">Glycoprotein</keyword>
<evidence type="ECO:0000256" key="8">
    <source>
        <dbReference type="ARBA" id="ARBA00022723"/>
    </source>
</evidence>
<evidence type="ECO:0000256" key="12">
    <source>
        <dbReference type="ARBA" id="ARBA00023136"/>
    </source>
</evidence>
<keyword evidence="12 19" id="KW-0472">Membrane</keyword>
<evidence type="ECO:0000256" key="4">
    <source>
        <dbReference type="ARBA" id="ARBA00007706"/>
    </source>
</evidence>
<dbReference type="CDD" id="cd00218">
    <property type="entry name" value="GlcAT-I"/>
    <property type="match status" value="1"/>
</dbReference>
<evidence type="ECO:0000256" key="13">
    <source>
        <dbReference type="ARBA" id="ARBA00023180"/>
    </source>
</evidence>
<evidence type="ECO:0000256" key="9">
    <source>
        <dbReference type="ARBA" id="ARBA00022968"/>
    </source>
</evidence>
<feature type="glycosylation site" description="N-linked (GlcNAc...) asparagine" evidence="18">
    <location>
        <position position="331"/>
    </location>
</feature>
<feature type="active site" description="Proton donor/acceptor" evidence="16">
    <location>
        <position position="310"/>
    </location>
</feature>
<dbReference type="InterPro" id="IPR029044">
    <property type="entry name" value="Nucleotide-diphossugar_trans"/>
</dbReference>
<comment type="catalytic activity">
    <reaction evidence="15 19">
        <text>3-O-(beta-D-galactosyl-(1-&gt;3)-beta-D-galactosyl-(1-&gt;4)-beta-D-xylosyl)-L-seryl-[protein] + UDP-alpha-D-glucuronate = 3-O-(beta-D-GlcA-(1-&gt;3)-beta-D-Gal-(1-&gt;3)-beta-D-Gal-(1-&gt;4)-beta-D-Xyl)-L-seryl-[protein] + UDP + H(+)</text>
        <dbReference type="Rhea" id="RHEA:24168"/>
        <dbReference type="Rhea" id="RHEA-COMP:12571"/>
        <dbReference type="Rhea" id="RHEA-COMP:12573"/>
        <dbReference type="ChEBI" id="CHEBI:15378"/>
        <dbReference type="ChEBI" id="CHEBI:58052"/>
        <dbReference type="ChEBI" id="CHEBI:58223"/>
        <dbReference type="ChEBI" id="CHEBI:132090"/>
        <dbReference type="ChEBI" id="CHEBI:132093"/>
        <dbReference type="EC" id="2.4.1.135"/>
    </reaction>
</comment>
<evidence type="ECO:0000256" key="19">
    <source>
        <dbReference type="RuleBase" id="RU363127"/>
    </source>
</evidence>
<dbReference type="InterPro" id="IPR005027">
    <property type="entry name" value="Glyco_trans_43"/>
</dbReference>
<name>A0A7R9B1U1_TIMSH</name>
<dbReference type="PANTHER" id="PTHR10896:SF50">
    <property type="entry name" value="GALACTOSYLGALACTOSYLXYLOSYLPROTEIN 3-BETA-GLUCURONOSYLTRANSFERASE P"/>
    <property type="match status" value="1"/>
</dbReference>
<dbReference type="UniPathway" id="UPA00378"/>
<keyword evidence="9 19" id="KW-0735">Signal-anchor</keyword>
<reference evidence="20" key="1">
    <citation type="submission" date="2020-11" db="EMBL/GenBank/DDBJ databases">
        <authorList>
            <person name="Tran Van P."/>
        </authorList>
    </citation>
    <scope>NUCLEOTIDE SEQUENCE</scope>
</reference>
<evidence type="ECO:0000256" key="10">
    <source>
        <dbReference type="ARBA" id="ARBA00022989"/>
    </source>
</evidence>
<dbReference type="EC" id="2.4.1.135" evidence="5 19"/>
<dbReference type="SUPFAM" id="SSF53448">
    <property type="entry name" value="Nucleotide-diphospho-sugar transferases"/>
    <property type="match status" value="1"/>
</dbReference>
<keyword evidence="8 17" id="KW-0479">Metal-binding</keyword>